<dbReference type="Proteomes" id="UP001500279">
    <property type="component" value="Unassembled WGS sequence"/>
</dbReference>
<gene>
    <name evidence="1" type="ORF">GCM10009107_14200</name>
</gene>
<proteinExistence type="predicted"/>
<protein>
    <submittedName>
        <fullName evidence="1">Uncharacterized protein</fullName>
    </submittedName>
</protein>
<dbReference type="SUPFAM" id="SSF56024">
    <property type="entry name" value="Phospholipase D/nuclease"/>
    <property type="match status" value="1"/>
</dbReference>
<accession>A0ABN1JTU8</accession>
<name>A0ABN1JTU8_9BURK</name>
<dbReference type="EMBL" id="BAAAEW010000006">
    <property type="protein sequence ID" value="GAA0746551.1"/>
    <property type="molecule type" value="Genomic_DNA"/>
</dbReference>
<dbReference type="Gene3D" id="3.30.870.10">
    <property type="entry name" value="Endonuclease Chain A"/>
    <property type="match status" value="1"/>
</dbReference>
<organism evidence="1 2">
    <name type="scientific">Ideonella azotifigens</name>
    <dbReference type="NCBI Taxonomy" id="513160"/>
    <lineage>
        <taxon>Bacteria</taxon>
        <taxon>Pseudomonadati</taxon>
        <taxon>Pseudomonadota</taxon>
        <taxon>Betaproteobacteria</taxon>
        <taxon>Burkholderiales</taxon>
        <taxon>Sphaerotilaceae</taxon>
        <taxon>Ideonella</taxon>
    </lineage>
</organism>
<evidence type="ECO:0000313" key="1">
    <source>
        <dbReference type="EMBL" id="GAA0746551.1"/>
    </source>
</evidence>
<evidence type="ECO:0000313" key="2">
    <source>
        <dbReference type="Proteomes" id="UP001500279"/>
    </source>
</evidence>
<reference evidence="1 2" key="1">
    <citation type="journal article" date="2019" name="Int. J. Syst. Evol. Microbiol.">
        <title>The Global Catalogue of Microorganisms (GCM) 10K type strain sequencing project: providing services to taxonomists for standard genome sequencing and annotation.</title>
        <authorList>
            <consortium name="The Broad Institute Genomics Platform"/>
            <consortium name="The Broad Institute Genome Sequencing Center for Infectious Disease"/>
            <person name="Wu L."/>
            <person name="Ma J."/>
        </authorList>
    </citation>
    <scope>NUCLEOTIDE SEQUENCE [LARGE SCALE GENOMIC DNA]</scope>
    <source>
        <strain evidence="1 2">JCM 15503</strain>
    </source>
</reference>
<dbReference type="RefSeq" id="WP_141284082.1">
    <property type="nucleotide sequence ID" value="NZ_BAAAEW010000006.1"/>
</dbReference>
<keyword evidence="2" id="KW-1185">Reference proteome</keyword>
<sequence>MPNLSREQLLSEIEDLLRTMPERSKLRHPLEENYSWFGRALALVAQWDEAQSLVLNGYINSLASPTGDLYMALAGMMTIINQARFDLRMRTTGPLSVVVGGGNVFDYFDELRKIIEEAKASLFFVDPYLDAEFVSRYAPHIKSGVSVRLLANKTIQSLLPAVQAFSQQSKLAIEVRSTAQLHDRFLFVDNANCYQSGASFKDGAKKAPTTLTQIADAFIPVRDTFEQLWKSASVHI</sequence>
<comment type="caution">
    <text evidence="1">The sequence shown here is derived from an EMBL/GenBank/DDBJ whole genome shotgun (WGS) entry which is preliminary data.</text>
</comment>